<organism evidence="3 4">
    <name type="scientific">Herminiimonas fonticola</name>
    <dbReference type="NCBI Taxonomy" id="303380"/>
    <lineage>
        <taxon>Bacteria</taxon>
        <taxon>Pseudomonadati</taxon>
        <taxon>Pseudomonadota</taxon>
        <taxon>Betaproteobacteria</taxon>
        <taxon>Burkholderiales</taxon>
        <taxon>Oxalobacteraceae</taxon>
        <taxon>Herminiimonas</taxon>
    </lineage>
</organism>
<protein>
    <submittedName>
        <fullName evidence="3">Plasmid replication DNA-binding protein KfrA</fullName>
    </submittedName>
</protein>
<feature type="domain" description="KfrA N-terminal DNA-binding" evidence="2">
    <location>
        <begin position="8"/>
        <end position="117"/>
    </location>
</feature>
<dbReference type="AlphaFoldDB" id="A0A4V3BUI7"/>
<reference evidence="3 4" key="1">
    <citation type="submission" date="2019-03" db="EMBL/GenBank/DDBJ databases">
        <title>Genomic Encyclopedia of Type Strains, Phase IV (KMG-IV): sequencing the most valuable type-strain genomes for metagenomic binning, comparative biology and taxonomic classification.</title>
        <authorList>
            <person name="Goeker M."/>
        </authorList>
    </citation>
    <scope>NUCLEOTIDE SEQUENCE [LARGE SCALE GENOMIC DNA]</scope>
    <source>
        <strain evidence="3 4">DSM 18555</strain>
    </source>
</reference>
<feature type="coiled-coil region" evidence="1">
    <location>
        <begin position="255"/>
        <end position="282"/>
    </location>
</feature>
<name>A0A4V3BUI7_9BURK</name>
<evidence type="ECO:0000313" key="4">
    <source>
        <dbReference type="Proteomes" id="UP000294737"/>
    </source>
</evidence>
<keyword evidence="3" id="KW-0238">DNA-binding</keyword>
<keyword evidence="1" id="KW-0175">Coiled coil</keyword>
<dbReference type="RefSeq" id="WP_112992639.1">
    <property type="nucleotide sequence ID" value="NZ_PTLZ01000003.1"/>
</dbReference>
<dbReference type="Pfam" id="PF11740">
    <property type="entry name" value="KfrA_N"/>
    <property type="match status" value="1"/>
</dbReference>
<gene>
    <name evidence="3" type="ORF">EV677_2958</name>
</gene>
<dbReference type="GO" id="GO:0003677">
    <property type="term" value="F:DNA binding"/>
    <property type="evidence" value="ECO:0007669"/>
    <property type="project" value="UniProtKB-KW"/>
</dbReference>
<evidence type="ECO:0000313" key="3">
    <source>
        <dbReference type="EMBL" id="TDN87438.1"/>
    </source>
</evidence>
<dbReference type="InterPro" id="IPR021104">
    <property type="entry name" value="KfrA_DNA-bd_N"/>
</dbReference>
<comment type="caution">
    <text evidence="3">The sequence shown here is derived from an EMBL/GenBank/DDBJ whole genome shotgun (WGS) entry which is preliminary data.</text>
</comment>
<sequence length="346" mass="39171">MARSGLYKSDVKKARDSLIAQGKNPSVDAVRIALGNTGSKTTIHKYMKELEEDGGSDGRQASISEALQDLVARLAAQLQDEADARIDALRLEYVEKERLQAEALAGLEKELDIARTQLKRTEGALQEEQAAHGHTREVLQRETVARHTADQQVADFKERLAENEAHRRSLEEKHQHAREALEHYRQSVKEQRDQDQRRHEQQVQQLQSEMRLLQQTLIVKQEDVTRINQEAARLVADLSHAQKALYDQQSHGRQLEQKLESLQAVEQRCQLLEAQFQEKDAHAEQLKVAAGEALKQAADTSARMHALELELATALAKLETQQTMAEELRAYMNRQDAPLANARVVP</sequence>
<evidence type="ECO:0000259" key="2">
    <source>
        <dbReference type="Pfam" id="PF11740"/>
    </source>
</evidence>
<feature type="coiled-coil region" evidence="1">
    <location>
        <begin position="79"/>
        <end position="223"/>
    </location>
</feature>
<evidence type="ECO:0000256" key="1">
    <source>
        <dbReference type="SAM" id="Coils"/>
    </source>
</evidence>
<dbReference type="Proteomes" id="UP000294737">
    <property type="component" value="Unassembled WGS sequence"/>
</dbReference>
<dbReference type="EMBL" id="SNWF01000010">
    <property type="protein sequence ID" value="TDN87438.1"/>
    <property type="molecule type" value="Genomic_DNA"/>
</dbReference>
<keyword evidence="4" id="KW-1185">Reference proteome</keyword>
<dbReference type="OrthoDB" id="7015148at2"/>
<proteinExistence type="predicted"/>
<accession>A0A4V3BUI7</accession>